<evidence type="ECO:0000313" key="8">
    <source>
        <dbReference type="EMBL" id="MFC7373370.1"/>
    </source>
</evidence>
<accession>A0ABW2NU74</accession>
<dbReference type="Proteomes" id="UP001596549">
    <property type="component" value="Unassembled WGS sequence"/>
</dbReference>
<evidence type="ECO:0000256" key="5">
    <source>
        <dbReference type="ARBA" id="ARBA00023136"/>
    </source>
</evidence>
<evidence type="ECO:0000256" key="4">
    <source>
        <dbReference type="ARBA" id="ARBA00022989"/>
    </source>
</evidence>
<organism evidence="8 9">
    <name type="scientific">Fictibacillus iocasae</name>
    <dbReference type="NCBI Taxonomy" id="2715437"/>
    <lineage>
        <taxon>Bacteria</taxon>
        <taxon>Bacillati</taxon>
        <taxon>Bacillota</taxon>
        <taxon>Bacilli</taxon>
        <taxon>Bacillales</taxon>
        <taxon>Fictibacillaceae</taxon>
        <taxon>Fictibacillus</taxon>
    </lineage>
</organism>
<dbReference type="Pfam" id="PF06271">
    <property type="entry name" value="RDD"/>
    <property type="match status" value="1"/>
</dbReference>
<name>A0ABW2NU74_9BACL</name>
<feature type="transmembrane region" description="Helical" evidence="6">
    <location>
        <begin position="22"/>
        <end position="49"/>
    </location>
</feature>
<sequence length="154" mass="18164">MENEAHVWTLAKQEKRYHYAGFWIRFWAFLLDFAVVSSLNRFILFPFFFTENPSFGPAGIFTLEGLIAAIVLYAYYMVMTKVFSQTLGKMVFNIRVIAKEHETLTWPDLFFREVVGKFISKFLFLGYIAAAFSKRKQGFHDRFADTYVVYNKEE</sequence>
<keyword evidence="2" id="KW-1003">Cell membrane</keyword>
<keyword evidence="9" id="KW-1185">Reference proteome</keyword>
<evidence type="ECO:0000259" key="7">
    <source>
        <dbReference type="Pfam" id="PF06271"/>
    </source>
</evidence>
<dbReference type="RefSeq" id="WP_379751221.1">
    <property type="nucleotide sequence ID" value="NZ_JBHTCP010000051.1"/>
</dbReference>
<gene>
    <name evidence="8" type="ORF">ACFQPF_17155</name>
</gene>
<protein>
    <submittedName>
        <fullName evidence="8">RDD family protein</fullName>
    </submittedName>
</protein>
<evidence type="ECO:0000256" key="3">
    <source>
        <dbReference type="ARBA" id="ARBA00022692"/>
    </source>
</evidence>
<dbReference type="InterPro" id="IPR010432">
    <property type="entry name" value="RDD"/>
</dbReference>
<dbReference type="PANTHER" id="PTHR36115">
    <property type="entry name" value="PROLINE-RICH ANTIGEN HOMOLOG-RELATED"/>
    <property type="match status" value="1"/>
</dbReference>
<reference evidence="9" key="1">
    <citation type="journal article" date="2019" name="Int. J. Syst. Evol. Microbiol.">
        <title>The Global Catalogue of Microorganisms (GCM) 10K type strain sequencing project: providing services to taxonomists for standard genome sequencing and annotation.</title>
        <authorList>
            <consortium name="The Broad Institute Genomics Platform"/>
            <consortium name="The Broad Institute Genome Sequencing Center for Infectious Disease"/>
            <person name="Wu L."/>
            <person name="Ma J."/>
        </authorList>
    </citation>
    <scope>NUCLEOTIDE SEQUENCE [LARGE SCALE GENOMIC DNA]</scope>
    <source>
        <strain evidence="9">NBRC 106396</strain>
    </source>
</reference>
<dbReference type="PANTHER" id="PTHR36115:SF9">
    <property type="entry name" value="LMO1584 PROTEIN"/>
    <property type="match status" value="1"/>
</dbReference>
<evidence type="ECO:0000256" key="6">
    <source>
        <dbReference type="SAM" id="Phobius"/>
    </source>
</evidence>
<evidence type="ECO:0000313" key="9">
    <source>
        <dbReference type="Proteomes" id="UP001596549"/>
    </source>
</evidence>
<dbReference type="EMBL" id="JBHTCP010000051">
    <property type="protein sequence ID" value="MFC7373370.1"/>
    <property type="molecule type" value="Genomic_DNA"/>
</dbReference>
<dbReference type="InterPro" id="IPR051791">
    <property type="entry name" value="Pra-immunoreactive"/>
</dbReference>
<feature type="domain" description="RDD" evidence="7">
    <location>
        <begin position="19"/>
        <end position="144"/>
    </location>
</feature>
<comment type="caution">
    <text evidence="8">The sequence shown here is derived from an EMBL/GenBank/DDBJ whole genome shotgun (WGS) entry which is preliminary data.</text>
</comment>
<keyword evidence="3 6" id="KW-0812">Transmembrane</keyword>
<evidence type="ECO:0000256" key="2">
    <source>
        <dbReference type="ARBA" id="ARBA00022475"/>
    </source>
</evidence>
<keyword evidence="4 6" id="KW-1133">Transmembrane helix</keyword>
<evidence type="ECO:0000256" key="1">
    <source>
        <dbReference type="ARBA" id="ARBA00004651"/>
    </source>
</evidence>
<proteinExistence type="predicted"/>
<feature type="transmembrane region" description="Helical" evidence="6">
    <location>
        <begin position="55"/>
        <end position="76"/>
    </location>
</feature>
<keyword evidence="5 6" id="KW-0472">Membrane</keyword>
<comment type="subcellular location">
    <subcellularLocation>
        <location evidence="1">Cell membrane</location>
        <topology evidence="1">Multi-pass membrane protein</topology>
    </subcellularLocation>
</comment>